<keyword evidence="1" id="KW-0472">Membrane</keyword>
<dbReference type="AlphaFoldDB" id="A0A8H7Y4I1"/>
<dbReference type="GO" id="GO:0005789">
    <property type="term" value="C:endoplasmic reticulum membrane"/>
    <property type="evidence" value="ECO:0007669"/>
    <property type="project" value="TreeGrafter"/>
</dbReference>
<dbReference type="OrthoDB" id="3360032at2759"/>
<organism evidence="3">
    <name type="scientific">Psilocybe cubensis</name>
    <name type="common">Psychedelic mushroom</name>
    <name type="synonym">Stropharia cubensis</name>
    <dbReference type="NCBI Taxonomy" id="181762"/>
    <lineage>
        <taxon>Eukaryota</taxon>
        <taxon>Fungi</taxon>
        <taxon>Dikarya</taxon>
        <taxon>Basidiomycota</taxon>
        <taxon>Agaricomycotina</taxon>
        <taxon>Agaricomycetes</taxon>
        <taxon>Agaricomycetidae</taxon>
        <taxon>Agaricales</taxon>
        <taxon>Agaricineae</taxon>
        <taxon>Strophariaceae</taxon>
        <taxon>Psilocybe</taxon>
    </lineage>
</organism>
<dbReference type="GO" id="GO:0031501">
    <property type="term" value="C:mannosyltransferase complex"/>
    <property type="evidence" value="ECO:0007669"/>
    <property type="project" value="TreeGrafter"/>
</dbReference>
<dbReference type="PANTHER" id="PTHR28022:SF1">
    <property type="entry name" value="GPI MANNOSYLTRANSFERASE 2 SUBUNIT PGA1"/>
    <property type="match status" value="1"/>
</dbReference>
<protein>
    <submittedName>
        <fullName evidence="3">Uncharacterized protein</fullName>
    </submittedName>
</protein>
<evidence type="ECO:0000256" key="1">
    <source>
        <dbReference type="SAM" id="Phobius"/>
    </source>
</evidence>
<dbReference type="PANTHER" id="PTHR28022">
    <property type="entry name" value="GPI MANNOSYLTRANSFERASE 2 SUBUNIT PGA1"/>
    <property type="match status" value="1"/>
</dbReference>
<sequence length="232" mass="25847">MVAKLVCFCVTLLLLIGFSSANTEIINFSVAEDDELDLPFTETWPIFYPGHSQAKFEVTSAKLGTVLSSEICPDLPKWSSKYPQRCPHETWVVLDLDRGDWKRFNKFTLRVSWAAFHPTDFSIKVHDPTALAIHSQRPAGISSTRRKYARIQLVHAGVLTPPHNDTLDAMVRQLVPFVLTVEPLHLGIIPESVIPVIAAIMLAIVLGLPLSAWVYTHLLSIAKQAKLATKVD</sequence>
<dbReference type="InterPro" id="IPR019433">
    <property type="entry name" value="GPI_ManTrfase_II_coact_Pga1"/>
</dbReference>
<dbReference type="GO" id="GO:0006506">
    <property type="term" value="P:GPI anchor biosynthetic process"/>
    <property type="evidence" value="ECO:0007669"/>
    <property type="project" value="TreeGrafter"/>
</dbReference>
<name>A0A8H7Y4I1_PSICU</name>
<dbReference type="EMBL" id="JAFIQS010000001">
    <property type="protein sequence ID" value="KAG5173605.1"/>
    <property type="molecule type" value="Genomic_DNA"/>
</dbReference>
<feature type="chain" id="PRO_5034526214" evidence="2">
    <location>
        <begin position="22"/>
        <end position="232"/>
    </location>
</feature>
<keyword evidence="2" id="KW-0732">Signal</keyword>
<keyword evidence="1" id="KW-0812">Transmembrane</keyword>
<feature type="transmembrane region" description="Helical" evidence="1">
    <location>
        <begin position="193"/>
        <end position="216"/>
    </location>
</feature>
<dbReference type="GO" id="GO:0000030">
    <property type="term" value="F:mannosyltransferase activity"/>
    <property type="evidence" value="ECO:0007669"/>
    <property type="project" value="TreeGrafter"/>
</dbReference>
<gene>
    <name evidence="3" type="ORF">JR316_000262</name>
</gene>
<evidence type="ECO:0000256" key="2">
    <source>
        <dbReference type="SAM" id="SignalP"/>
    </source>
</evidence>
<keyword evidence="1" id="KW-1133">Transmembrane helix</keyword>
<evidence type="ECO:0000313" key="3">
    <source>
        <dbReference type="EMBL" id="KAG5173605.1"/>
    </source>
</evidence>
<accession>A0A8H7Y4I1</accession>
<comment type="caution">
    <text evidence="3">The sequence shown here is derived from an EMBL/GenBank/DDBJ whole genome shotgun (WGS) entry which is preliminary data.</text>
</comment>
<proteinExistence type="predicted"/>
<feature type="signal peptide" evidence="2">
    <location>
        <begin position="1"/>
        <end position="21"/>
    </location>
</feature>
<reference evidence="3" key="1">
    <citation type="submission" date="2021-02" db="EMBL/GenBank/DDBJ databases">
        <title>Psilocybe cubensis genome.</title>
        <authorList>
            <person name="Mckernan K.J."/>
            <person name="Crawford S."/>
            <person name="Trippe A."/>
            <person name="Kane L.T."/>
            <person name="Mclaughlin S."/>
        </authorList>
    </citation>
    <scope>NUCLEOTIDE SEQUENCE [LARGE SCALE GENOMIC DNA]</scope>
    <source>
        <strain evidence="3">MGC-MH-2018</strain>
    </source>
</reference>